<dbReference type="EMBL" id="FORU01000007">
    <property type="protein sequence ID" value="SFJ39565.1"/>
    <property type="molecule type" value="Genomic_DNA"/>
</dbReference>
<protein>
    <submittedName>
        <fullName evidence="1">Uncharacterized protein</fullName>
    </submittedName>
</protein>
<dbReference type="STRING" id="1150112.SAMN04487893_1072"/>
<reference evidence="2" key="1">
    <citation type="submission" date="2016-10" db="EMBL/GenBank/DDBJ databases">
        <authorList>
            <person name="Varghese N."/>
            <person name="Submissions S."/>
        </authorList>
    </citation>
    <scope>NUCLEOTIDE SEQUENCE [LARGE SCALE GENOMIC DNA]</scope>
    <source>
        <strain evidence="2">DSM 26542</strain>
    </source>
</reference>
<evidence type="ECO:0000313" key="2">
    <source>
        <dbReference type="Proteomes" id="UP000243887"/>
    </source>
</evidence>
<dbReference type="RefSeq" id="WP_090678791.1">
    <property type="nucleotide sequence ID" value="NZ_FORU01000007.1"/>
</dbReference>
<keyword evidence="2" id="KW-1185">Reference proteome</keyword>
<name>A0A1I3R0A2_9FLAO</name>
<proteinExistence type="predicted"/>
<organism evidence="1 2">
    <name type="scientific">Myroides guanonis</name>
    <dbReference type="NCBI Taxonomy" id="1150112"/>
    <lineage>
        <taxon>Bacteria</taxon>
        <taxon>Pseudomonadati</taxon>
        <taxon>Bacteroidota</taxon>
        <taxon>Flavobacteriia</taxon>
        <taxon>Flavobacteriales</taxon>
        <taxon>Flavobacteriaceae</taxon>
        <taxon>Myroides</taxon>
    </lineage>
</organism>
<dbReference type="OrthoDB" id="9758472at2"/>
<dbReference type="Proteomes" id="UP000243887">
    <property type="component" value="Unassembled WGS sequence"/>
</dbReference>
<evidence type="ECO:0000313" key="1">
    <source>
        <dbReference type="EMBL" id="SFJ39565.1"/>
    </source>
</evidence>
<sequence length="233" mass="25809">MKNSLQLLIKTILIITTLMLSGANYAQKKEKVTITGKVTVKDTGKPPIGIITVIEKGVADYLVDGNEIGTNRHTFVEKDGSFKFTINKGGTIVIQDGYNRYMPRTLTKLDKTQTIDVVLSPSKRTSPPPYPANQLTDFEKKIDIHKRIKISGKISFPDGKPMKDATIGQVDVFTEKVPGNCAHIFSDKNGKYDYTVLKGGRIVIGAHGYEILEFTATKDTVITVKMMKVNPFK</sequence>
<gene>
    <name evidence="1" type="ORF">SAMN04487893_1072</name>
</gene>
<accession>A0A1I3R0A2</accession>
<dbReference type="AlphaFoldDB" id="A0A1I3R0A2"/>